<organism evidence="2 3">
    <name type="scientific">Lysobacter capsici AZ78</name>
    <dbReference type="NCBI Taxonomy" id="1444315"/>
    <lineage>
        <taxon>Bacteria</taxon>
        <taxon>Pseudomonadati</taxon>
        <taxon>Pseudomonadota</taxon>
        <taxon>Gammaproteobacteria</taxon>
        <taxon>Lysobacterales</taxon>
        <taxon>Lysobacteraceae</taxon>
        <taxon>Lysobacter</taxon>
    </lineage>
</organism>
<name>A0A108UCE5_9GAMM</name>
<keyword evidence="3" id="KW-1185">Reference proteome</keyword>
<comment type="caution">
    <text evidence="2">The sequence shown here is derived from an EMBL/GenBank/DDBJ whole genome shotgun (WGS) entry which is preliminary data.</text>
</comment>
<accession>A0A108UCE5</accession>
<evidence type="ECO:0000313" key="3">
    <source>
        <dbReference type="Proteomes" id="UP000023435"/>
    </source>
</evidence>
<protein>
    <submittedName>
        <fullName evidence="2">Uncharacterized protein</fullName>
    </submittedName>
</protein>
<dbReference type="AlphaFoldDB" id="A0A108UCE5"/>
<gene>
    <name evidence="2" type="ORF">AZ78_4195</name>
</gene>
<sequence>MATSASTMRASTAAWPESKEPVAPGAGPVAVLDSLDVSPET</sequence>
<proteinExistence type="predicted"/>
<evidence type="ECO:0000256" key="1">
    <source>
        <dbReference type="SAM" id="MobiDB-lite"/>
    </source>
</evidence>
<dbReference type="Proteomes" id="UP000023435">
    <property type="component" value="Unassembled WGS sequence"/>
</dbReference>
<reference evidence="2 3" key="1">
    <citation type="journal article" date="2014" name="Genome Announc.">
        <title>Draft Genome Sequence of Lysobacter capsici AZ78, a Bacterium Antagonistic to Plant-Pathogenic Oomycetes.</title>
        <authorList>
            <person name="Puopolo G."/>
            <person name="Sonego P."/>
            <person name="Engelen K."/>
            <person name="Pertot I."/>
        </authorList>
    </citation>
    <scope>NUCLEOTIDE SEQUENCE [LARGE SCALE GENOMIC DNA]</scope>
    <source>
        <strain evidence="2 3">AZ78</strain>
    </source>
</reference>
<dbReference type="EMBL" id="JAJA02000001">
    <property type="protein sequence ID" value="KWS06639.1"/>
    <property type="molecule type" value="Genomic_DNA"/>
</dbReference>
<feature type="compositionally biased region" description="Low complexity" evidence="1">
    <location>
        <begin position="1"/>
        <end position="14"/>
    </location>
</feature>
<feature type="region of interest" description="Disordered" evidence="1">
    <location>
        <begin position="1"/>
        <end position="41"/>
    </location>
</feature>
<evidence type="ECO:0000313" key="2">
    <source>
        <dbReference type="EMBL" id="KWS06639.1"/>
    </source>
</evidence>